<evidence type="ECO:0000313" key="2">
    <source>
        <dbReference type="EMBL" id="NYD43968.1"/>
    </source>
</evidence>
<evidence type="ECO:0000313" key="3">
    <source>
        <dbReference type="Proteomes" id="UP000535511"/>
    </source>
</evidence>
<dbReference type="Proteomes" id="UP000535511">
    <property type="component" value="Unassembled WGS sequence"/>
</dbReference>
<protein>
    <submittedName>
        <fullName evidence="1">Uncharacterized protein</fullName>
    </submittedName>
</protein>
<dbReference type="AlphaFoldDB" id="A0A7Y9J998"/>
<dbReference type="EMBL" id="JACCBG010000001">
    <property type="protein sequence ID" value="NYD39936.1"/>
    <property type="molecule type" value="Genomic_DNA"/>
</dbReference>
<comment type="caution">
    <text evidence="1">The sequence shown here is derived from an EMBL/GenBank/DDBJ whole genome shotgun (WGS) entry which is preliminary data.</text>
</comment>
<reference evidence="1 3" key="1">
    <citation type="submission" date="2020-07" db="EMBL/GenBank/DDBJ databases">
        <title>Sequencing the genomes of 1000 actinobacteria strains.</title>
        <authorList>
            <person name="Klenk H.-P."/>
        </authorList>
    </citation>
    <scope>NUCLEOTIDE SEQUENCE [LARGE SCALE GENOMIC DNA]</scope>
    <source>
        <strain evidence="1 3">DSM 21350</strain>
    </source>
</reference>
<keyword evidence="3" id="KW-1185">Reference proteome</keyword>
<sequence length="164" mass="17801">MSSAVTLTGQELRELYGPIGNEDAYPELPGVVGEIIDRRLAGAPDALDRVKDLLYDWGQDFAEDEDVRMLDVLEDMWSAIAGMPEGTKVDALPSRAPVVCPHLREEQPAFAATWDSLWEELTRLRAARDRIRGVCDLAQQIASSVAGPPILAVDDVRTALGGGS</sequence>
<evidence type="ECO:0000313" key="1">
    <source>
        <dbReference type="EMBL" id="NYD39936.1"/>
    </source>
</evidence>
<proteinExistence type="predicted"/>
<dbReference type="RefSeq" id="WP_179661889.1">
    <property type="nucleotide sequence ID" value="NZ_JACCBG010000001.1"/>
</dbReference>
<gene>
    <name evidence="1" type="ORF">BJZ21_000019</name>
    <name evidence="2" type="ORF">BJZ21_004051</name>
</gene>
<dbReference type="EMBL" id="JACCBG010000001">
    <property type="protein sequence ID" value="NYD43968.1"/>
    <property type="molecule type" value="Genomic_DNA"/>
</dbReference>
<accession>A0A7Y9J998</accession>
<name>A0A7Y9J998_9ACTN</name>
<organism evidence="1 3">
    <name type="scientific">Nocardioides panaciterrulae</name>
    <dbReference type="NCBI Taxonomy" id="661492"/>
    <lineage>
        <taxon>Bacteria</taxon>
        <taxon>Bacillati</taxon>
        <taxon>Actinomycetota</taxon>
        <taxon>Actinomycetes</taxon>
        <taxon>Propionibacteriales</taxon>
        <taxon>Nocardioidaceae</taxon>
        <taxon>Nocardioides</taxon>
    </lineage>
</organism>